<sequence>MLILTRPSKPQTPPPTRTPPEKPPALTPAEPDSISLRPLTRTAAAAAAKDVKESPPPLTPPKPEPFVPPHLRPGFAGREERPQPEVQREKQGFRPRGGDDEGRPRSGGGYEGMRRGGPGLDMERNRPGSGGNRPSPSGWNGYYRSPPSHFDDRV</sequence>
<comment type="caution">
    <text evidence="1">The sequence shown here is derived from an EMBL/GenBank/DDBJ whole genome shotgun (WGS) entry which is preliminary data.</text>
</comment>
<reference evidence="1 2" key="1">
    <citation type="journal article" date="2022" name="Hortic Res">
        <title>A haplotype resolved chromosomal level avocado genome allows analysis of novel avocado genes.</title>
        <authorList>
            <person name="Nath O."/>
            <person name="Fletcher S.J."/>
            <person name="Hayward A."/>
            <person name="Shaw L.M."/>
            <person name="Masouleh A.K."/>
            <person name="Furtado A."/>
            <person name="Henry R.J."/>
            <person name="Mitter N."/>
        </authorList>
    </citation>
    <scope>NUCLEOTIDE SEQUENCE [LARGE SCALE GENOMIC DNA]</scope>
    <source>
        <strain evidence="2">cv. Hass</strain>
    </source>
</reference>
<gene>
    <name evidence="1" type="ORF">MRB53_019422</name>
</gene>
<dbReference type="EMBL" id="CM056814">
    <property type="protein sequence ID" value="KAJ8626115.1"/>
    <property type="molecule type" value="Genomic_DNA"/>
</dbReference>
<organism evidence="1 2">
    <name type="scientific">Persea americana</name>
    <name type="common">Avocado</name>
    <dbReference type="NCBI Taxonomy" id="3435"/>
    <lineage>
        <taxon>Eukaryota</taxon>
        <taxon>Viridiplantae</taxon>
        <taxon>Streptophyta</taxon>
        <taxon>Embryophyta</taxon>
        <taxon>Tracheophyta</taxon>
        <taxon>Spermatophyta</taxon>
        <taxon>Magnoliopsida</taxon>
        <taxon>Magnoliidae</taxon>
        <taxon>Laurales</taxon>
        <taxon>Lauraceae</taxon>
        <taxon>Persea</taxon>
    </lineage>
</organism>
<dbReference type="Proteomes" id="UP001234297">
    <property type="component" value="Chromosome 6"/>
</dbReference>
<keyword evidence="2" id="KW-1185">Reference proteome</keyword>
<protein>
    <submittedName>
        <fullName evidence="1">Uncharacterized protein</fullName>
    </submittedName>
</protein>
<evidence type="ECO:0000313" key="1">
    <source>
        <dbReference type="EMBL" id="KAJ8626115.1"/>
    </source>
</evidence>
<proteinExistence type="predicted"/>
<evidence type="ECO:0000313" key="2">
    <source>
        <dbReference type="Proteomes" id="UP001234297"/>
    </source>
</evidence>
<accession>A0ACC2KY77</accession>
<name>A0ACC2KY77_PERAE</name>